<organism evidence="1 2">
    <name type="scientific">Candidatus Fusobacterium pullicola</name>
    <dbReference type="NCBI Taxonomy" id="2838601"/>
    <lineage>
        <taxon>Bacteria</taxon>
        <taxon>Fusobacteriati</taxon>
        <taxon>Fusobacteriota</taxon>
        <taxon>Fusobacteriia</taxon>
        <taxon>Fusobacteriales</taxon>
        <taxon>Fusobacteriaceae</taxon>
        <taxon>Fusobacterium</taxon>
    </lineage>
</organism>
<comment type="caution">
    <text evidence="1">The sequence shown here is derived from an EMBL/GenBank/DDBJ whole genome shotgun (WGS) entry which is preliminary data.</text>
</comment>
<proteinExistence type="predicted"/>
<dbReference type="AlphaFoldDB" id="A0A9E2KZE4"/>
<name>A0A9E2KZE4_9FUSO</name>
<evidence type="ECO:0000313" key="2">
    <source>
        <dbReference type="Proteomes" id="UP000724657"/>
    </source>
</evidence>
<dbReference type="Proteomes" id="UP000724657">
    <property type="component" value="Unassembled WGS sequence"/>
</dbReference>
<reference evidence="1" key="1">
    <citation type="journal article" date="2021" name="PeerJ">
        <title>Extensive microbial diversity within the chicken gut microbiome revealed by metagenomics and culture.</title>
        <authorList>
            <person name="Gilroy R."/>
            <person name="Ravi A."/>
            <person name="Getino M."/>
            <person name="Pursley I."/>
            <person name="Horton D.L."/>
            <person name="Alikhan N.F."/>
            <person name="Baker D."/>
            <person name="Gharbi K."/>
            <person name="Hall N."/>
            <person name="Watson M."/>
            <person name="Adriaenssens E.M."/>
            <person name="Foster-Nyarko E."/>
            <person name="Jarju S."/>
            <person name="Secka A."/>
            <person name="Antonio M."/>
            <person name="Oren A."/>
            <person name="Chaudhuri R.R."/>
            <person name="La Ragione R."/>
            <person name="Hildebrand F."/>
            <person name="Pallen M.J."/>
        </authorList>
    </citation>
    <scope>NUCLEOTIDE SEQUENCE</scope>
    <source>
        <strain evidence="1">A6-441</strain>
    </source>
</reference>
<dbReference type="EMBL" id="JAHLFN010000066">
    <property type="protein sequence ID" value="MBU3842654.1"/>
    <property type="molecule type" value="Genomic_DNA"/>
</dbReference>
<evidence type="ECO:0000313" key="1">
    <source>
        <dbReference type="EMBL" id="MBU3842654.1"/>
    </source>
</evidence>
<reference evidence="1" key="2">
    <citation type="submission" date="2021-04" db="EMBL/GenBank/DDBJ databases">
        <authorList>
            <person name="Gilroy R."/>
        </authorList>
    </citation>
    <scope>NUCLEOTIDE SEQUENCE</scope>
    <source>
        <strain evidence="1">A6-441</strain>
    </source>
</reference>
<accession>A0A9E2KZE4</accession>
<sequence length="58" mass="7033">MEFKDSKNLYDYIIHLSTYDINKMIEKAETEEEKIFYLKLEELKTQLLQEKLIAKGVY</sequence>
<gene>
    <name evidence="1" type="ORF">IAA47_06720</name>
</gene>
<protein>
    <submittedName>
        <fullName evidence="1">GNAT family acetyltransferase</fullName>
    </submittedName>
</protein>